<keyword evidence="3 5" id="KW-0479">Metal-binding</keyword>
<dbReference type="InterPro" id="IPR002716">
    <property type="entry name" value="PIN_dom"/>
</dbReference>
<evidence type="ECO:0000256" key="1">
    <source>
        <dbReference type="ARBA" id="ARBA00022649"/>
    </source>
</evidence>
<dbReference type="Pfam" id="PF01850">
    <property type="entry name" value="PIN"/>
    <property type="match status" value="1"/>
</dbReference>
<dbReference type="GO" id="GO:0016787">
    <property type="term" value="F:hydrolase activity"/>
    <property type="evidence" value="ECO:0007669"/>
    <property type="project" value="UniProtKB-KW"/>
</dbReference>
<comment type="similarity">
    <text evidence="5">Belongs to the PINc/VapC protein family.</text>
</comment>
<evidence type="ECO:0000256" key="5">
    <source>
        <dbReference type="HAMAP-Rule" id="MF_00265"/>
    </source>
</evidence>
<feature type="domain" description="PIN" evidence="6">
    <location>
        <begin position="9"/>
        <end position="128"/>
    </location>
</feature>
<keyword evidence="4 5" id="KW-0378">Hydrolase</keyword>
<reference evidence="7 8" key="1">
    <citation type="submission" date="2017-12" db="EMBL/GenBank/DDBJ databases">
        <title>Genome sequence of the active heterotrophic nitrifier-denitrifier, Cupriavidus pauculus UM1.</title>
        <authorList>
            <person name="Putonti C."/>
            <person name="Castignetti D."/>
        </authorList>
    </citation>
    <scope>NUCLEOTIDE SEQUENCE [LARGE SCALE GENOMIC DNA]</scope>
    <source>
        <strain evidence="7 8">UM1</strain>
    </source>
</reference>
<feature type="binding site" evidence="5">
    <location>
        <position position="104"/>
    </location>
    <ligand>
        <name>Mg(2+)</name>
        <dbReference type="ChEBI" id="CHEBI:18420"/>
    </ligand>
</feature>
<dbReference type="Proteomes" id="UP000234341">
    <property type="component" value="Unassembled WGS sequence"/>
</dbReference>
<comment type="function">
    <text evidence="5">Toxic component of a toxin-antitoxin (TA) system. An RNase.</text>
</comment>
<keyword evidence="5" id="KW-0800">Toxin</keyword>
<protein>
    <recommendedName>
        <fullName evidence="5">Ribonuclease VapC</fullName>
        <shortName evidence="5">RNase VapC</shortName>
        <ecNumber evidence="5">3.1.-.-</ecNumber>
    </recommendedName>
    <alternativeName>
        <fullName evidence="5">Toxin VapC</fullName>
    </alternativeName>
</protein>
<dbReference type="GO" id="GO:0000287">
    <property type="term" value="F:magnesium ion binding"/>
    <property type="evidence" value="ECO:0007669"/>
    <property type="project" value="UniProtKB-UniRule"/>
</dbReference>
<organism evidence="7 8">
    <name type="scientific">Cupriavidus pauculus</name>
    <dbReference type="NCBI Taxonomy" id="82633"/>
    <lineage>
        <taxon>Bacteria</taxon>
        <taxon>Pseudomonadati</taxon>
        <taxon>Pseudomonadota</taxon>
        <taxon>Betaproteobacteria</taxon>
        <taxon>Burkholderiales</taxon>
        <taxon>Burkholderiaceae</taxon>
        <taxon>Cupriavidus</taxon>
    </lineage>
</organism>
<comment type="caution">
    <text evidence="7">The sequence shown here is derived from an EMBL/GenBank/DDBJ whole genome shotgun (WGS) entry which is preliminary data.</text>
</comment>
<accession>A0A2N5CBS7</accession>
<sequence>MVIRTMIGLDTNVLVRLFAHDGDAQSELARDVLDTLSPAFPGFVSVVVVAELVWVLARSYRASRTEVRRAVRALLDAPSFIVEAYEVVERALKRYATTACDFADCLVACTAAEKGCRTTLMFDRRAARNEGFFLLTGPYPMGYSQLV</sequence>
<evidence type="ECO:0000259" key="6">
    <source>
        <dbReference type="Pfam" id="PF01850"/>
    </source>
</evidence>
<dbReference type="EC" id="3.1.-.-" evidence="5"/>
<evidence type="ECO:0000256" key="2">
    <source>
        <dbReference type="ARBA" id="ARBA00022722"/>
    </source>
</evidence>
<gene>
    <name evidence="5" type="primary">vapC</name>
    <name evidence="7" type="ORF">CYJ10_14980</name>
</gene>
<evidence type="ECO:0000313" key="7">
    <source>
        <dbReference type="EMBL" id="PLP99700.1"/>
    </source>
</evidence>
<dbReference type="OrthoDB" id="32974at2"/>
<keyword evidence="1 5" id="KW-1277">Toxin-antitoxin system</keyword>
<dbReference type="InterPro" id="IPR022907">
    <property type="entry name" value="VapC_family"/>
</dbReference>
<name>A0A2N5CBS7_9BURK</name>
<comment type="cofactor">
    <cofactor evidence="5">
        <name>Mg(2+)</name>
        <dbReference type="ChEBI" id="CHEBI:18420"/>
    </cofactor>
</comment>
<keyword evidence="2 5" id="KW-0540">Nuclease</keyword>
<dbReference type="HAMAP" id="MF_00265">
    <property type="entry name" value="VapC_Nob1"/>
    <property type="match status" value="1"/>
</dbReference>
<evidence type="ECO:0000256" key="3">
    <source>
        <dbReference type="ARBA" id="ARBA00022723"/>
    </source>
</evidence>
<dbReference type="RefSeq" id="WP_101682279.1">
    <property type="nucleotide sequence ID" value="NZ_PJRP01000006.1"/>
</dbReference>
<dbReference type="Gene3D" id="3.40.50.1010">
    <property type="entry name" value="5'-nuclease"/>
    <property type="match status" value="1"/>
</dbReference>
<dbReference type="EMBL" id="PJRP01000006">
    <property type="protein sequence ID" value="PLP99700.1"/>
    <property type="molecule type" value="Genomic_DNA"/>
</dbReference>
<feature type="binding site" evidence="5">
    <location>
        <position position="10"/>
    </location>
    <ligand>
        <name>Mg(2+)</name>
        <dbReference type="ChEBI" id="CHEBI:18420"/>
    </ligand>
</feature>
<evidence type="ECO:0000313" key="8">
    <source>
        <dbReference type="Proteomes" id="UP000234341"/>
    </source>
</evidence>
<evidence type="ECO:0000256" key="4">
    <source>
        <dbReference type="ARBA" id="ARBA00022801"/>
    </source>
</evidence>
<proteinExistence type="inferred from homology"/>
<dbReference type="PANTHER" id="PTHR39664">
    <property type="match status" value="1"/>
</dbReference>
<dbReference type="GO" id="GO:0004540">
    <property type="term" value="F:RNA nuclease activity"/>
    <property type="evidence" value="ECO:0007669"/>
    <property type="project" value="InterPro"/>
</dbReference>
<dbReference type="AlphaFoldDB" id="A0A2N5CBS7"/>
<dbReference type="PANTHER" id="PTHR39664:SF2">
    <property type="entry name" value="NUCLEIC ACID-BINDING PROTEIN, CONTAINING PIN DOMAIN-RELATED"/>
    <property type="match status" value="1"/>
</dbReference>
<dbReference type="SUPFAM" id="SSF88723">
    <property type="entry name" value="PIN domain-like"/>
    <property type="match status" value="1"/>
</dbReference>
<keyword evidence="5" id="KW-0460">Magnesium</keyword>
<dbReference type="GO" id="GO:0090729">
    <property type="term" value="F:toxin activity"/>
    <property type="evidence" value="ECO:0007669"/>
    <property type="project" value="UniProtKB-KW"/>
</dbReference>
<dbReference type="InterPro" id="IPR029060">
    <property type="entry name" value="PIN-like_dom_sf"/>
</dbReference>